<protein>
    <submittedName>
        <fullName evidence="2">Jg9852 protein</fullName>
    </submittedName>
</protein>
<accession>A0A8S4QM69</accession>
<feature type="region of interest" description="Disordered" evidence="1">
    <location>
        <begin position="75"/>
        <end position="175"/>
    </location>
</feature>
<feature type="compositionally biased region" description="Low complexity" evidence="1">
    <location>
        <begin position="86"/>
        <end position="98"/>
    </location>
</feature>
<reference evidence="2" key="1">
    <citation type="submission" date="2022-03" db="EMBL/GenBank/DDBJ databases">
        <authorList>
            <person name="Lindestad O."/>
        </authorList>
    </citation>
    <scope>NUCLEOTIDE SEQUENCE</scope>
</reference>
<dbReference type="Proteomes" id="UP000838756">
    <property type="component" value="Unassembled WGS sequence"/>
</dbReference>
<dbReference type="EMBL" id="CAKXAJ010015250">
    <property type="protein sequence ID" value="CAH2216390.1"/>
    <property type="molecule type" value="Genomic_DNA"/>
</dbReference>
<gene>
    <name evidence="2" type="primary">jg9852</name>
    <name evidence="2" type="ORF">PAEG_LOCUS4438</name>
</gene>
<evidence type="ECO:0000256" key="1">
    <source>
        <dbReference type="SAM" id="MobiDB-lite"/>
    </source>
</evidence>
<dbReference type="AlphaFoldDB" id="A0A8S4QM69"/>
<keyword evidence="3" id="KW-1185">Reference proteome</keyword>
<feature type="non-terminal residue" evidence="2">
    <location>
        <position position="201"/>
    </location>
</feature>
<proteinExistence type="predicted"/>
<evidence type="ECO:0000313" key="2">
    <source>
        <dbReference type="EMBL" id="CAH2216390.1"/>
    </source>
</evidence>
<organism evidence="2 3">
    <name type="scientific">Pararge aegeria aegeria</name>
    <dbReference type="NCBI Taxonomy" id="348720"/>
    <lineage>
        <taxon>Eukaryota</taxon>
        <taxon>Metazoa</taxon>
        <taxon>Ecdysozoa</taxon>
        <taxon>Arthropoda</taxon>
        <taxon>Hexapoda</taxon>
        <taxon>Insecta</taxon>
        <taxon>Pterygota</taxon>
        <taxon>Neoptera</taxon>
        <taxon>Endopterygota</taxon>
        <taxon>Lepidoptera</taxon>
        <taxon>Glossata</taxon>
        <taxon>Ditrysia</taxon>
        <taxon>Papilionoidea</taxon>
        <taxon>Nymphalidae</taxon>
        <taxon>Satyrinae</taxon>
        <taxon>Satyrini</taxon>
        <taxon>Parargina</taxon>
        <taxon>Pararge</taxon>
    </lineage>
</organism>
<comment type="caution">
    <text evidence="2">The sequence shown here is derived from an EMBL/GenBank/DDBJ whole genome shotgun (WGS) entry which is preliminary data.</text>
</comment>
<feature type="compositionally biased region" description="Basic residues" evidence="1">
    <location>
        <begin position="134"/>
        <end position="147"/>
    </location>
</feature>
<name>A0A8S4QM69_9NEOP</name>
<evidence type="ECO:0000313" key="3">
    <source>
        <dbReference type="Proteomes" id="UP000838756"/>
    </source>
</evidence>
<sequence>MKIPNSESVLVCTQAAADGLWQQRTGLAPVTRCRGVPAADLLALIVKPAAPLGGGLAMRIVSAVIYGAYVLTPGPSPARPAKTRSAAGTKTTKPTAAPQTECSVSTRSAEPREAEATETTAPAPPTPPAWSKVIGRKAKAKTAKSTKPKAPNSACAPAKATPAKRKGKLSPPKSSAVVITLRPEVVATQTYATVMKTATAG</sequence>